<organism evidence="2 3">
    <name type="scientific">Phytophthora megakarya</name>
    <dbReference type="NCBI Taxonomy" id="4795"/>
    <lineage>
        <taxon>Eukaryota</taxon>
        <taxon>Sar</taxon>
        <taxon>Stramenopiles</taxon>
        <taxon>Oomycota</taxon>
        <taxon>Peronosporomycetes</taxon>
        <taxon>Peronosporales</taxon>
        <taxon>Peronosporaceae</taxon>
        <taxon>Phytophthora</taxon>
    </lineage>
</organism>
<comment type="caution">
    <text evidence="2">The sequence shown here is derived from an EMBL/GenBank/DDBJ whole genome shotgun (WGS) entry which is preliminary data.</text>
</comment>
<feature type="region of interest" description="Disordered" evidence="1">
    <location>
        <begin position="106"/>
        <end position="198"/>
    </location>
</feature>
<gene>
    <name evidence="2" type="ORF">PHMEG_00028519</name>
</gene>
<feature type="compositionally biased region" description="Polar residues" evidence="1">
    <location>
        <begin position="150"/>
        <end position="164"/>
    </location>
</feature>
<feature type="region of interest" description="Disordered" evidence="1">
    <location>
        <begin position="216"/>
        <end position="257"/>
    </location>
</feature>
<feature type="compositionally biased region" description="Basic and acidic residues" evidence="1">
    <location>
        <begin position="239"/>
        <end position="248"/>
    </location>
</feature>
<dbReference type="EMBL" id="NBNE01007717">
    <property type="protein sequence ID" value="OWZ00320.1"/>
    <property type="molecule type" value="Genomic_DNA"/>
</dbReference>
<accession>A0A225V7B5</accession>
<feature type="compositionally biased region" description="Basic and acidic residues" evidence="1">
    <location>
        <begin position="185"/>
        <end position="198"/>
    </location>
</feature>
<name>A0A225V7B5_9STRA</name>
<evidence type="ECO:0000256" key="1">
    <source>
        <dbReference type="SAM" id="MobiDB-lite"/>
    </source>
</evidence>
<dbReference type="OrthoDB" id="123872at2759"/>
<dbReference type="AlphaFoldDB" id="A0A225V7B5"/>
<feature type="region of interest" description="Disordered" evidence="1">
    <location>
        <begin position="269"/>
        <end position="297"/>
    </location>
</feature>
<proteinExistence type="predicted"/>
<feature type="compositionally biased region" description="Polar residues" evidence="1">
    <location>
        <begin position="216"/>
        <end position="238"/>
    </location>
</feature>
<sequence>MFVLCEMNKKKEIPINYLHPRWLLQSDQNRPEAEESDDDISCLAFRVQGSHMHSVKHAVLNESTKWKTAMDIAAVVVHAMSSQGTTVFISMAEALREFGNVVKLLQPTSKSPEEPLNTIRESDDSDKDDADSDDFGENGSNDDSEEPTQKTRVSQKTSQWNSASSDKDEGGNDSDESLKTTSNRVLEETDRTVSRLENEDSLDCDVDQLLVKSTKQNTSQMVTNTSQSVNPTLTFTSDEANRVNRSEEPSQSESKTNRLVRATNQFVKGTKVKTKRSKPIAESSPEHSTSSAKDNDANFIINKAVKSKDRPKIRRKQVREAKKLRMVKSVAEANALVQGTLVPVKDLALVRKTLECCFNSLPTEDHSRMMGVVIKKLGALTEKDMIRMRD</sequence>
<dbReference type="Proteomes" id="UP000198211">
    <property type="component" value="Unassembled WGS sequence"/>
</dbReference>
<evidence type="ECO:0000313" key="3">
    <source>
        <dbReference type="Proteomes" id="UP000198211"/>
    </source>
</evidence>
<evidence type="ECO:0000313" key="2">
    <source>
        <dbReference type="EMBL" id="OWZ00320.1"/>
    </source>
</evidence>
<protein>
    <submittedName>
        <fullName evidence="2">Uncharacterized protein</fullName>
    </submittedName>
</protein>
<feature type="compositionally biased region" description="Acidic residues" evidence="1">
    <location>
        <begin position="123"/>
        <end position="146"/>
    </location>
</feature>
<reference evidence="3" key="1">
    <citation type="submission" date="2017-03" db="EMBL/GenBank/DDBJ databases">
        <title>Phytopthora megakarya and P. palmivora, two closely related causual agents of cacao black pod achieved similar genome size and gene model numbers by different mechanisms.</title>
        <authorList>
            <person name="Ali S."/>
            <person name="Shao J."/>
            <person name="Larry D.J."/>
            <person name="Kronmiller B."/>
            <person name="Shen D."/>
            <person name="Strem M.D."/>
            <person name="Melnick R.L."/>
            <person name="Guiltinan M.J."/>
            <person name="Tyler B.M."/>
            <person name="Meinhardt L.W."/>
            <person name="Bailey B.A."/>
        </authorList>
    </citation>
    <scope>NUCLEOTIDE SEQUENCE [LARGE SCALE GENOMIC DNA]</scope>
    <source>
        <strain evidence="3">zdho120</strain>
    </source>
</reference>
<keyword evidence="3" id="KW-1185">Reference proteome</keyword>